<reference evidence="1 2" key="1">
    <citation type="submission" date="2020-05" db="EMBL/GenBank/DDBJ databases">
        <title>The draft genome of Cronobacter sakazakii strain 145005.</title>
        <authorList>
            <person name="Yang J."/>
            <person name="Liu L."/>
            <person name="Feng Y."/>
            <person name="Zong Z."/>
        </authorList>
    </citation>
    <scope>NUCLEOTIDE SEQUENCE [LARGE SCALE GENOMIC DNA]</scope>
    <source>
        <strain evidence="1 2">145005</strain>
    </source>
</reference>
<proteinExistence type="predicted"/>
<sequence length="188" mass="21127">MSDEEVVYLDDYGLRRKKFEYDHRIHHGYIFAAGQEVYIVIIGSLVDERTFTKIGYELPEGVPFPPNGMAEVYFDVYDGMGNLGDFHHVPFAGLGSAVVLQKVSLALIAHYEKFDVGGFVFQAAAGGAVDVGRRVSLEETYDYLLGLKSEPRYNERTGMYKKAPRSLLPEDLRAYKTVIEGRANYAVL</sequence>
<dbReference type="RefSeq" id="WP_059468710.1">
    <property type="nucleotide sequence ID" value="NZ_CP049149.1"/>
</dbReference>
<evidence type="ECO:0000313" key="1">
    <source>
        <dbReference type="EMBL" id="NYV44622.1"/>
    </source>
</evidence>
<dbReference type="Proteomes" id="UP000548673">
    <property type="component" value="Unassembled WGS sequence"/>
</dbReference>
<comment type="caution">
    <text evidence="1">The sequence shown here is derived from an EMBL/GenBank/DDBJ whole genome shotgun (WGS) entry which is preliminary data.</text>
</comment>
<protein>
    <submittedName>
        <fullName evidence="1">Uncharacterized protein</fullName>
    </submittedName>
</protein>
<dbReference type="EMBL" id="JABTXY010000028">
    <property type="protein sequence ID" value="NYV44622.1"/>
    <property type="molecule type" value="Genomic_DNA"/>
</dbReference>
<name>A0A6A1TAE6_CROSK</name>
<gene>
    <name evidence="1" type="ORF">HRR37_20125</name>
</gene>
<accession>A0A6A1TAE6</accession>
<evidence type="ECO:0000313" key="2">
    <source>
        <dbReference type="Proteomes" id="UP000548673"/>
    </source>
</evidence>
<dbReference type="AlphaFoldDB" id="A0A6A1TAE6"/>
<organism evidence="1 2">
    <name type="scientific">Cronobacter sakazakii</name>
    <name type="common">Enterobacter sakazakii</name>
    <dbReference type="NCBI Taxonomy" id="28141"/>
    <lineage>
        <taxon>Bacteria</taxon>
        <taxon>Pseudomonadati</taxon>
        <taxon>Pseudomonadota</taxon>
        <taxon>Gammaproteobacteria</taxon>
        <taxon>Enterobacterales</taxon>
        <taxon>Enterobacteriaceae</taxon>
        <taxon>Cronobacter</taxon>
    </lineage>
</organism>